<accession>A0A1T3NJJ2</accession>
<evidence type="ECO:0000256" key="5">
    <source>
        <dbReference type="ARBA" id="ARBA00022989"/>
    </source>
</evidence>
<dbReference type="Gene3D" id="1.10.4160.10">
    <property type="entry name" value="Hydantoin permease"/>
    <property type="match status" value="1"/>
</dbReference>
<dbReference type="Proteomes" id="UP000190037">
    <property type="component" value="Unassembled WGS sequence"/>
</dbReference>
<dbReference type="GO" id="GO:0005886">
    <property type="term" value="C:plasma membrane"/>
    <property type="evidence" value="ECO:0007669"/>
    <property type="project" value="TreeGrafter"/>
</dbReference>
<dbReference type="InterPro" id="IPR001248">
    <property type="entry name" value="Pur-cyt_permease"/>
</dbReference>
<comment type="caution">
    <text evidence="8">The sequence shown here is derived from an EMBL/GenBank/DDBJ whole genome shotgun (WGS) entry which is preliminary data.</text>
</comment>
<evidence type="ECO:0000256" key="7">
    <source>
        <dbReference type="SAM" id="Phobius"/>
    </source>
</evidence>
<feature type="transmembrane region" description="Helical" evidence="7">
    <location>
        <begin position="180"/>
        <end position="201"/>
    </location>
</feature>
<evidence type="ECO:0000313" key="9">
    <source>
        <dbReference type="Proteomes" id="UP000190037"/>
    </source>
</evidence>
<keyword evidence="6 7" id="KW-0472">Membrane</keyword>
<reference evidence="8 9" key="1">
    <citation type="submission" date="2017-03" db="EMBL/GenBank/DDBJ databases">
        <title>Draft genome sequence of Streptomyces scabrisporus NF3, endophyte isolated from Amphipterygium adstringens.</title>
        <authorList>
            <person name="Vazquez M."/>
            <person name="Ceapa C.D."/>
            <person name="Rodriguez Luna D."/>
            <person name="Sanchez Esquivel S."/>
        </authorList>
    </citation>
    <scope>NUCLEOTIDE SEQUENCE [LARGE SCALE GENOMIC DNA]</scope>
    <source>
        <strain evidence="8 9">NF3</strain>
    </source>
</reference>
<keyword evidence="4 7" id="KW-0812">Transmembrane</keyword>
<evidence type="ECO:0000256" key="1">
    <source>
        <dbReference type="ARBA" id="ARBA00004141"/>
    </source>
</evidence>
<dbReference type="GO" id="GO:0022857">
    <property type="term" value="F:transmembrane transporter activity"/>
    <property type="evidence" value="ECO:0007669"/>
    <property type="project" value="InterPro"/>
</dbReference>
<feature type="transmembrane region" description="Helical" evidence="7">
    <location>
        <begin position="68"/>
        <end position="89"/>
    </location>
</feature>
<name>A0A1T3NJJ2_9ACTN</name>
<dbReference type="Pfam" id="PF02133">
    <property type="entry name" value="Transp_cyt_pur"/>
    <property type="match status" value="1"/>
</dbReference>
<feature type="transmembrane region" description="Helical" evidence="7">
    <location>
        <begin position="38"/>
        <end position="62"/>
    </location>
</feature>
<organism evidence="8 9">
    <name type="scientific">Embleya scabrispora</name>
    <dbReference type="NCBI Taxonomy" id="159449"/>
    <lineage>
        <taxon>Bacteria</taxon>
        <taxon>Bacillati</taxon>
        <taxon>Actinomycetota</taxon>
        <taxon>Actinomycetes</taxon>
        <taxon>Kitasatosporales</taxon>
        <taxon>Streptomycetaceae</taxon>
        <taxon>Embleya</taxon>
    </lineage>
</organism>
<evidence type="ECO:0000256" key="4">
    <source>
        <dbReference type="ARBA" id="ARBA00022692"/>
    </source>
</evidence>
<dbReference type="STRING" id="159449.B4N89_41235"/>
<keyword evidence="5 7" id="KW-1133">Transmembrane helix</keyword>
<proteinExistence type="inferred from homology"/>
<dbReference type="PANTHER" id="PTHR31806:SF1">
    <property type="entry name" value="PURINE-CYTOSINE PERMEASE FCY2-RELATED"/>
    <property type="match status" value="1"/>
</dbReference>
<feature type="transmembrane region" description="Helical" evidence="7">
    <location>
        <begin position="253"/>
        <end position="279"/>
    </location>
</feature>
<keyword evidence="3" id="KW-0813">Transport</keyword>
<comment type="subcellular location">
    <subcellularLocation>
        <location evidence="1">Membrane</location>
        <topology evidence="1">Multi-pass membrane protein</topology>
    </subcellularLocation>
</comment>
<evidence type="ECO:0000313" key="8">
    <source>
        <dbReference type="EMBL" id="OPC77009.1"/>
    </source>
</evidence>
<feature type="transmembrane region" description="Helical" evidence="7">
    <location>
        <begin position="213"/>
        <end position="232"/>
    </location>
</feature>
<gene>
    <name evidence="8" type="ORF">B4N89_41235</name>
</gene>
<evidence type="ECO:0000256" key="6">
    <source>
        <dbReference type="ARBA" id="ARBA00023136"/>
    </source>
</evidence>
<comment type="similarity">
    <text evidence="2">Belongs to the purine-cytosine permease (2.A.39) family.</text>
</comment>
<dbReference type="EMBL" id="MWQN01000004">
    <property type="protein sequence ID" value="OPC77009.1"/>
    <property type="molecule type" value="Genomic_DNA"/>
</dbReference>
<protein>
    <recommendedName>
        <fullName evidence="10">Nitrate reductase</fullName>
    </recommendedName>
</protein>
<feature type="transmembrane region" description="Helical" evidence="7">
    <location>
        <begin position="150"/>
        <end position="168"/>
    </location>
</feature>
<evidence type="ECO:0000256" key="2">
    <source>
        <dbReference type="ARBA" id="ARBA00008974"/>
    </source>
</evidence>
<dbReference type="PANTHER" id="PTHR31806">
    <property type="entry name" value="PURINE-CYTOSINE PERMEASE FCY2-RELATED"/>
    <property type="match status" value="1"/>
</dbReference>
<feature type="transmembrane region" description="Helical" evidence="7">
    <location>
        <begin position="110"/>
        <end position="138"/>
    </location>
</feature>
<sequence>MSTTPARPDPVDEFGRVESLGIDHVPPADRRGRPRELLAVWASSNVNYLCLLLGGLLVLLGLDAWQGIAVVVVGTLFWGLIGLLAISGVSSGTPSSVVTRSMFGTRGNRVNVAVFNLPTFIAYQAVNLSVGALAGFALAERIGLSADRPLRIVVVLVVAAATLSLSTYGHATIVRLSPYFTALPTTVMTVLGAYVLAHAHWDYSPEPSFAPTGWSLWAVAVSGVSLIAAAPLSWSMSADYARYLPEDSSRRAVALYTALGGFIPSVALGVLGVLAGTAVDMTDPRPPSRRSCPAGSTHCSFWSSCSARSPTT</sequence>
<evidence type="ECO:0008006" key="10">
    <source>
        <dbReference type="Google" id="ProtNLM"/>
    </source>
</evidence>
<evidence type="ECO:0000256" key="3">
    <source>
        <dbReference type="ARBA" id="ARBA00022448"/>
    </source>
</evidence>
<dbReference type="OrthoDB" id="9809167at2"/>
<keyword evidence="9" id="KW-1185">Reference proteome</keyword>
<dbReference type="InterPro" id="IPR026030">
    <property type="entry name" value="Pur-cyt_permease_Fcy2/21/22"/>
</dbReference>
<dbReference type="AlphaFoldDB" id="A0A1T3NJJ2"/>
<dbReference type="RefSeq" id="WP_078981770.1">
    <property type="nucleotide sequence ID" value="NZ_MWQN01000004.1"/>
</dbReference>